<keyword evidence="6" id="KW-1185">Reference proteome</keyword>
<dbReference type="PANTHER" id="PTHR46796:SF6">
    <property type="entry name" value="ARAC SUBFAMILY"/>
    <property type="match status" value="1"/>
</dbReference>
<evidence type="ECO:0000256" key="1">
    <source>
        <dbReference type="ARBA" id="ARBA00023015"/>
    </source>
</evidence>
<protein>
    <recommendedName>
        <fullName evidence="4">HTH araC/xylS-type domain-containing protein</fullName>
    </recommendedName>
</protein>
<dbReference type="PANTHER" id="PTHR46796">
    <property type="entry name" value="HTH-TYPE TRANSCRIPTIONAL ACTIVATOR RHAS-RELATED"/>
    <property type="match status" value="1"/>
</dbReference>
<dbReference type="InterPro" id="IPR018060">
    <property type="entry name" value="HTH_AraC"/>
</dbReference>
<evidence type="ECO:0000313" key="6">
    <source>
        <dbReference type="Proteomes" id="UP001500984"/>
    </source>
</evidence>
<organism evidence="5 6">
    <name type="scientific">Brevibacterium salitolerans</name>
    <dbReference type="NCBI Taxonomy" id="1403566"/>
    <lineage>
        <taxon>Bacteria</taxon>
        <taxon>Bacillati</taxon>
        <taxon>Actinomycetota</taxon>
        <taxon>Actinomycetes</taxon>
        <taxon>Micrococcales</taxon>
        <taxon>Brevibacteriaceae</taxon>
        <taxon>Brevibacterium</taxon>
    </lineage>
</organism>
<dbReference type="PROSITE" id="PS01124">
    <property type="entry name" value="HTH_ARAC_FAMILY_2"/>
    <property type="match status" value="1"/>
</dbReference>
<dbReference type="SUPFAM" id="SSF46689">
    <property type="entry name" value="Homeodomain-like"/>
    <property type="match status" value="1"/>
</dbReference>
<accession>A0ABP5IF95</accession>
<comment type="caution">
    <text evidence="5">The sequence shown here is derived from an EMBL/GenBank/DDBJ whole genome shotgun (WGS) entry which is preliminary data.</text>
</comment>
<reference evidence="6" key="1">
    <citation type="journal article" date="2019" name="Int. J. Syst. Evol. Microbiol.">
        <title>The Global Catalogue of Microorganisms (GCM) 10K type strain sequencing project: providing services to taxonomists for standard genome sequencing and annotation.</title>
        <authorList>
            <consortium name="The Broad Institute Genomics Platform"/>
            <consortium name="The Broad Institute Genome Sequencing Center for Infectious Disease"/>
            <person name="Wu L."/>
            <person name="Ma J."/>
        </authorList>
    </citation>
    <scope>NUCLEOTIDE SEQUENCE [LARGE SCALE GENOMIC DNA]</scope>
    <source>
        <strain evidence="6">JCM 15900</strain>
    </source>
</reference>
<dbReference type="EMBL" id="BAAAPZ010000006">
    <property type="protein sequence ID" value="GAA2097345.1"/>
    <property type="molecule type" value="Genomic_DNA"/>
</dbReference>
<evidence type="ECO:0000313" key="5">
    <source>
        <dbReference type="EMBL" id="GAA2097345.1"/>
    </source>
</evidence>
<evidence type="ECO:0000256" key="3">
    <source>
        <dbReference type="ARBA" id="ARBA00023163"/>
    </source>
</evidence>
<dbReference type="Proteomes" id="UP001500984">
    <property type="component" value="Unassembled WGS sequence"/>
</dbReference>
<dbReference type="SMART" id="SM00342">
    <property type="entry name" value="HTH_ARAC"/>
    <property type="match status" value="1"/>
</dbReference>
<name>A0ABP5IF95_9MICO</name>
<keyword evidence="2" id="KW-0238">DNA-binding</keyword>
<proteinExistence type="predicted"/>
<evidence type="ECO:0000256" key="2">
    <source>
        <dbReference type="ARBA" id="ARBA00023125"/>
    </source>
</evidence>
<dbReference type="InterPro" id="IPR050204">
    <property type="entry name" value="AraC_XylS_family_regulators"/>
</dbReference>
<keyword evidence="1" id="KW-0805">Transcription regulation</keyword>
<gene>
    <name evidence="5" type="ORF">GCM10009823_18000</name>
</gene>
<dbReference type="Gene3D" id="1.10.10.60">
    <property type="entry name" value="Homeodomain-like"/>
    <property type="match status" value="1"/>
</dbReference>
<feature type="domain" description="HTH araC/xylS-type" evidence="4">
    <location>
        <begin position="197"/>
        <end position="298"/>
    </location>
</feature>
<dbReference type="InterPro" id="IPR009057">
    <property type="entry name" value="Homeodomain-like_sf"/>
</dbReference>
<keyword evidence="3" id="KW-0804">Transcription</keyword>
<evidence type="ECO:0000259" key="4">
    <source>
        <dbReference type="PROSITE" id="PS01124"/>
    </source>
</evidence>
<dbReference type="RefSeq" id="WP_291794383.1">
    <property type="nucleotide sequence ID" value="NZ_BAAAPZ010000006.1"/>
</dbReference>
<sequence>MTLAGGERTAEAACGLGVLTDGVHRQRGRAGLLCRSIRFGEISLMGARGTAVELVGRPEAQQAEMFELAFLGNGLISHDGFREGTPVPARLLLVPPEASGSVRLLGSWELLVVGLPWEAMESFVPNLPRRPDLFTDTALLEDSMHAFAHEVLAAEKPATAIESYAVGQLLVEMGGAVLLNRLGGFRSAGSPQAVLRDRAMAIIAQQCTDVELTPALVAEEVQSSLRQVQAVFAEAGTTVAGEIRRQRARTARGLLIDSRFDVLSVEAIAERSGFGTTMSMRRALKDHYGTSPRELRKNR</sequence>
<dbReference type="Pfam" id="PF12833">
    <property type="entry name" value="HTH_18"/>
    <property type="match status" value="1"/>
</dbReference>